<keyword evidence="5" id="KW-0833">Ubl conjugation pathway</keyword>
<keyword evidence="6" id="KW-0862">Zinc</keyword>
<dbReference type="EC" id="2.3.2.27" evidence="2"/>
<feature type="transmembrane region" description="Helical" evidence="8">
    <location>
        <begin position="56"/>
        <end position="77"/>
    </location>
</feature>
<evidence type="ECO:0000256" key="7">
    <source>
        <dbReference type="ARBA" id="ARBA00024209"/>
    </source>
</evidence>
<dbReference type="Gene3D" id="3.30.40.10">
    <property type="entry name" value="Zinc/RING finger domain, C3HC4 (zinc finger)"/>
    <property type="match status" value="1"/>
</dbReference>
<organism evidence="10 11">
    <name type="scientific">Phaseolus vulgaris</name>
    <name type="common">Kidney bean</name>
    <name type="synonym">French bean</name>
    <dbReference type="NCBI Taxonomy" id="3885"/>
    <lineage>
        <taxon>Eukaryota</taxon>
        <taxon>Viridiplantae</taxon>
        <taxon>Streptophyta</taxon>
        <taxon>Embryophyta</taxon>
        <taxon>Tracheophyta</taxon>
        <taxon>Spermatophyta</taxon>
        <taxon>Magnoliopsida</taxon>
        <taxon>eudicotyledons</taxon>
        <taxon>Gunneridae</taxon>
        <taxon>Pentapetalae</taxon>
        <taxon>rosids</taxon>
        <taxon>fabids</taxon>
        <taxon>Fabales</taxon>
        <taxon>Fabaceae</taxon>
        <taxon>Papilionoideae</taxon>
        <taxon>50 kb inversion clade</taxon>
        <taxon>NPAAA clade</taxon>
        <taxon>indigoferoid/millettioid clade</taxon>
        <taxon>Phaseoleae</taxon>
        <taxon>Phaseolus</taxon>
    </lineage>
</organism>
<keyword evidence="4" id="KW-0863">Zinc-finger</keyword>
<keyword evidence="11" id="KW-1185">Reference proteome</keyword>
<dbReference type="Proteomes" id="UP000000226">
    <property type="component" value="Chromosome 11"/>
</dbReference>
<dbReference type="GO" id="GO:0016567">
    <property type="term" value="P:protein ubiquitination"/>
    <property type="evidence" value="ECO:0007669"/>
    <property type="project" value="UniProtKB-UniPathway"/>
</dbReference>
<dbReference type="OrthoDB" id="8062037at2759"/>
<evidence type="ECO:0000256" key="6">
    <source>
        <dbReference type="ARBA" id="ARBA00022833"/>
    </source>
</evidence>
<dbReference type="Pfam" id="PF13639">
    <property type="entry name" value="zf-RING_2"/>
    <property type="match status" value="1"/>
</dbReference>
<dbReference type="InterPro" id="IPR013083">
    <property type="entry name" value="Znf_RING/FYVE/PHD"/>
</dbReference>
<proteinExistence type="inferred from homology"/>
<feature type="domain" description="RING-type" evidence="9">
    <location>
        <begin position="117"/>
        <end position="153"/>
    </location>
</feature>
<reference evidence="11" key="1">
    <citation type="journal article" date="2014" name="Nat. Genet.">
        <title>A reference genome for common bean and genome-wide analysis of dual domestications.</title>
        <authorList>
            <person name="Schmutz J."/>
            <person name="McClean P.E."/>
            <person name="Mamidi S."/>
            <person name="Wu G.A."/>
            <person name="Cannon S.B."/>
            <person name="Grimwood J."/>
            <person name="Jenkins J."/>
            <person name="Shu S."/>
            <person name="Song Q."/>
            <person name="Chavarro C."/>
            <person name="Torres-Torres M."/>
            <person name="Geffroy V."/>
            <person name="Moghaddam S.M."/>
            <person name="Gao D."/>
            <person name="Abernathy B."/>
            <person name="Barry K."/>
            <person name="Blair M."/>
            <person name="Brick M.A."/>
            <person name="Chovatia M."/>
            <person name="Gepts P."/>
            <person name="Goodstein D.M."/>
            <person name="Gonzales M."/>
            <person name="Hellsten U."/>
            <person name="Hyten D.L."/>
            <person name="Jia G."/>
            <person name="Kelly J.D."/>
            <person name="Kudrna D."/>
            <person name="Lee R."/>
            <person name="Richard M.M."/>
            <person name="Miklas P.N."/>
            <person name="Osorno J.M."/>
            <person name="Rodrigues J."/>
            <person name="Thareau V."/>
            <person name="Urrea C.A."/>
            <person name="Wang M."/>
            <person name="Yu Y."/>
            <person name="Zhang M."/>
            <person name="Wing R.A."/>
            <person name="Cregan P.B."/>
            <person name="Rokhsar D.S."/>
            <person name="Jackson S.A."/>
        </authorList>
    </citation>
    <scope>NUCLEOTIDE SEQUENCE [LARGE SCALE GENOMIC DNA]</scope>
    <source>
        <strain evidence="11">cv. G19833</strain>
    </source>
</reference>
<sequence length="186" mass="21470">MDFSYRRLSLLNEEVPISMFMPPLPHFNHAIHASLLQVSLGSPLEVSICPMFTSRVAYVFLILFTAFFFKGFMFLYYQNHSSSSSNSESDTIRERVSLDSVSSKFLAVVAETTRQGECAICVEEVGEGEEVKMIVYSRHVFHADCINRWLEKQEVFIRLVFTSSVAYIFFILFTAFFFIGSVFFYF</sequence>
<evidence type="ECO:0000313" key="10">
    <source>
        <dbReference type="EMBL" id="ESW04344.1"/>
    </source>
</evidence>
<dbReference type="STRING" id="3885.V7AFM5"/>
<accession>V7AFM5</accession>
<gene>
    <name evidence="10" type="ORF">PHAVU_011G087300g</name>
</gene>
<evidence type="ECO:0000259" key="9">
    <source>
        <dbReference type="Pfam" id="PF13639"/>
    </source>
</evidence>
<keyword evidence="8" id="KW-1133">Transmembrane helix</keyword>
<dbReference type="PANTHER" id="PTHR14155:SF610">
    <property type="entry name" value="OS01G0755700 PROTEIN"/>
    <property type="match status" value="1"/>
</dbReference>
<name>V7AFM5_PHAVU</name>
<dbReference type="PANTHER" id="PTHR14155">
    <property type="entry name" value="RING FINGER DOMAIN-CONTAINING"/>
    <property type="match status" value="1"/>
</dbReference>
<dbReference type="GO" id="GO:0008270">
    <property type="term" value="F:zinc ion binding"/>
    <property type="evidence" value="ECO:0007669"/>
    <property type="project" value="UniProtKB-KW"/>
</dbReference>
<evidence type="ECO:0000256" key="2">
    <source>
        <dbReference type="ARBA" id="ARBA00012483"/>
    </source>
</evidence>
<dbReference type="GO" id="GO:0061630">
    <property type="term" value="F:ubiquitin protein ligase activity"/>
    <property type="evidence" value="ECO:0007669"/>
    <property type="project" value="UniProtKB-EC"/>
</dbReference>
<dbReference type="SUPFAM" id="SSF57850">
    <property type="entry name" value="RING/U-box"/>
    <property type="match status" value="1"/>
</dbReference>
<evidence type="ECO:0000256" key="1">
    <source>
        <dbReference type="ARBA" id="ARBA00000900"/>
    </source>
</evidence>
<dbReference type="Gramene" id="ESW04344">
    <property type="protein sequence ID" value="ESW04344"/>
    <property type="gene ID" value="PHAVU_011G087300g"/>
</dbReference>
<keyword evidence="3" id="KW-0479">Metal-binding</keyword>
<evidence type="ECO:0000256" key="8">
    <source>
        <dbReference type="SAM" id="Phobius"/>
    </source>
</evidence>
<evidence type="ECO:0000256" key="4">
    <source>
        <dbReference type="ARBA" id="ARBA00022771"/>
    </source>
</evidence>
<comment type="similarity">
    <text evidence="7">Belongs to the RING-type zinc finger family. ATL subfamily.</text>
</comment>
<protein>
    <recommendedName>
        <fullName evidence="2">RING-type E3 ubiquitin transferase</fullName>
        <ecNumber evidence="2">2.3.2.27</ecNumber>
    </recommendedName>
</protein>
<dbReference type="AlphaFoldDB" id="V7AFM5"/>
<dbReference type="EMBL" id="CM002298">
    <property type="protein sequence ID" value="ESW04344.1"/>
    <property type="molecule type" value="Genomic_DNA"/>
</dbReference>
<evidence type="ECO:0000256" key="5">
    <source>
        <dbReference type="ARBA" id="ARBA00022786"/>
    </source>
</evidence>
<evidence type="ECO:0000313" key="11">
    <source>
        <dbReference type="Proteomes" id="UP000000226"/>
    </source>
</evidence>
<dbReference type="UniPathway" id="UPA00143"/>
<keyword evidence="8" id="KW-0812">Transmembrane</keyword>
<feature type="transmembrane region" description="Helical" evidence="8">
    <location>
        <begin position="156"/>
        <end position="185"/>
    </location>
</feature>
<comment type="catalytic activity">
    <reaction evidence="1">
        <text>S-ubiquitinyl-[E2 ubiquitin-conjugating enzyme]-L-cysteine + [acceptor protein]-L-lysine = [E2 ubiquitin-conjugating enzyme]-L-cysteine + N(6)-ubiquitinyl-[acceptor protein]-L-lysine.</text>
        <dbReference type="EC" id="2.3.2.27"/>
    </reaction>
</comment>
<dbReference type="InterPro" id="IPR053238">
    <property type="entry name" value="RING-H2_zinc_finger"/>
</dbReference>
<evidence type="ECO:0000256" key="3">
    <source>
        <dbReference type="ARBA" id="ARBA00022723"/>
    </source>
</evidence>
<keyword evidence="8" id="KW-0472">Membrane</keyword>
<dbReference type="InterPro" id="IPR001841">
    <property type="entry name" value="Znf_RING"/>
</dbReference>